<feature type="domain" description="G5" evidence="6">
    <location>
        <begin position="227"/>
        <end position="307"/>
    </location>
</feature>
<dbReference type="InterPro" id="IPR023346">
    <property type="entry name" value="Lysozyme-like_dom_sf"/>
</dbReference>
<organism evidence="7 8">
    <name type="scientific">Tessaracoccus defluvii</name>
    <dbReference type="NCBI Taxonomy" id="1285901"/>
    <lineage>
        <taxon>Bacteria</taxon>
        <taxon>Bacillati</taxon>
        <taxon>Actinomycetota</taxon>
        <taxon>Actinomycetes</taxon>
        <taxon>Propionibacteriales</taxon>
        <taxon>Propionibacteriaceae</taxon>
        <taxon>Tessaracoccus</taxon>
    </lineage>
</organism>
<comment type="similarity">
    <text evidence="1">Belongs to the transglycosylase family. Rpf subfamily.</text>
</comment>
<dbReference type="InterPro" id="IPR007137">
    <property type="entry name" value="DUF348"/>
</dbReference>
<evidence type="ECO:0000313" key="8">
    <source>
        <dbReference type="Proteomes" id="UP000516117"/>
    </source>
</evidence>
<evidence type="ECO:0000256" key="2">
    <source>
        <dbReference type="ARBA" id="ARBA00022729"/>
    </source>
</evidence>
<keyword evidence="3" id="KW-0378">Hydrolase</keyword>
<feature type="compositionally biased region" description="Acidic residues" evidence="4">
    <location>
        <begin position="1"/>
        <end position="11"/>
    </location>
</feature>
<dbReference type="SMART" id="SM01208">
    <property type="entry name" value="G5"/>
    <property type="match status" value="1"/>
</dbReference>
<dbReference type="Proteomes" id="UP000516117">
    <property type="component" value="Chromosome"/>
</dbReference>
<proteinExistence type="inferred from homology"/>
<keyword evidence="5" id="KW-1133">Transmembrane helix</keyword>
<evidence type="ECO:0000259" key="6">
    <source>
        <dbReference type="PROSITE" id="PS51109"/>
    </source>
</evidence>
<dbReference type="Pfam" id="PF06737">
    <property type="entry name" value="Transglycosylas"/>
    <property type="match status" value="1"/>
</dbReference>
<gene>
    <name evidence="7" type="ORF">H9L22_13045</name>
</gene>
<evidence type="ECO:0000256" key="1">
    <source>
        <dbReference type="ARBA" id="ARBA00010830"/>
    </source>
</evidence>
<keyword evidence="2" id="KW-0732">Signal</keyword>
<dbReference type="GO" id="GO:0016787">
    <property type="term" value="F:hydrolase activity"/>
    <property type="evidence" value="ECO:0007669"/>
    <property type="project" value="UniProtKB-KW"/>
</dbReference>
<protein>
    <submittedName>
        <fullName evidence="7">Transglycosylase family protein</fullName>
    </submittedName>
</protein>
<keyword evidence="5" id="KW-0472">Membrane</keyword>
<dbReference type="CDD" id="cd13925">
    <property type="entry name" value="RPF"/>
    <property type="match status" value="1"/>
</dbReference>
<dbReference type="Gene3D" id="2.20.230.10">
    <property type="entry name" value="Resuscitation-promoting factor rpfb"/>
    <property type="match status" value="1"/>
</dbReference>
<dbReference type="PROSITE" id="PS51109">
    <property type="entry name" value="G5"/>
    <property type="match status" value="1"/>
</dbReference>
<evidence type="ECO:0000256" key="4">
    <source>
        <dbReference type="SAM" id="MobiDB-lite"/>
    </source>
</evidence>
<accession>A0A7H0H3Q1</accession>
<dbReference type="EMBL" id="CP060789">
    <property type="protein sequence ID" value="QNP55167.1"/>
    <property type="molecule type" value="Genomic_DNA"/>
</dbReference>
<dbReference type="Gene3D" id="1.10.530.10">
    <property type="match status" value="1"/>
</dbReference>
<keyword evidence="5" id="KW-0812">Transmembrane</keyword>
<dbReference type="RefSeq" id="WP_187720303.1">
    <property type="nucleotide sequence ID" value="NZ_BAABBL010000007.1"/>
</dbReference>
<reference evidence="7 8" key="1">
    <citation type="submission" date="2020-08" db="EMBL/GenBank/DDBJ databases">
        <title>Genome sequence of Tessaracoccus defluvii JCM 17540T.</title>
        <authorList>
            <person name="Hyun D.-W."/>
            <person name="Bae J.-W."/>
        </authorList>
    </citation>
    <scope>NUCLEOTIDE SEQUENCE [LARGE SCALE GENOMIC DNA]</scope>
    <source>
        <strain evidence="7 8">JCM 17540</strain>
    </source>
</reference>
<dbReference type="InterPro" id="IPR010618">
    <property type="entry name" value="RPF"/>
</dbReference>
<feature type="region of interest" description="Disordered" evidence="4">
    <location>
        <begin position="1"/>
        <end position="34"/>
    </location>
</feature>
<dbReference type="Pfam" id="PF03990">
    <property type="entry name" value="DUF348"/>
    <property type="match status" value="2"/>
</dbReference>
<dbReference type="SUPFAM" id="SSF53955">
    <property type="entry name" value="Lysozyme-like"/>
    <property type="match status" value="1"/>
</dbReference>
<name>A0A7H0H3Q1_9ACTN</name>
<feature type="transmembrane region" description="Helical" evidence="5">
    <location>
        <begin position="41"/>
        <end position="63"/>
    </location>
</feature>
<evidence type="ECO:0000313" key="7">
    <source>
        <dbReference type="EMBL" id="QNP55167.1"/>
    </source>
</evidence>
<dbReference type="Pfam" id="PF07501">
    <property type="entry name" value="G5"/>
    <property type="match status" value="1"/>
</dbReference>
<evidence type="ECO:0000256" key="3">
    <source>
        <dbReference type="ARBA" id="ARBA00022801"/>
    </source>
</evidence>
<dbReference type="AlphaFoldDB" id="A0A7H0H3Q1"/>
<sequence>MNNADDFETPEELTLPLRALPESDDEPTQALTAPRSRRKRLVGGIVAGALALTLTVGGFSVAAAHKAVTVSADGALAETGTFTGTVEALLAEQGIEVGEYDEVTPALDSQLADGLEIEIVRAQPVDVLLDGTTDVLWTTEEHVGAALTRAAGGRSVAMAVSRSAERAEIDLPISGDVRIVSMDGAVEATAAAPIALQALLDEHGLTLGEADEITVAAEQDGTTVITIVRWATTRVSESETVEHGATTVKSDKYYEDTKKVTTEGVDGRIDRAFEVTTRDGVEVEKKLVGEVVAVEKVDQVTTVGTKKRPAASSSSSSATSGAVGGGVWAKLAQCESGGRASVVSSNGLYHGLYQFTVSTWRSVGGSGLPSQASPAEQTKRAQMLQAKAGWGQWPACSRKLGLR</sequence>
<dbReference type="KEGG" id="tdf:H9L22_13045"/>
<keyword evidence="8" id="KW-1185">Reference proteome</keyword>
<evidence type="ECO:0000256" key="5">
    <source>
        <dbReference type="SAM" id="Phobius"/>
    </source>
</evidence>
<dbReference type="InterPro" id="IPR011098">
    <property type="entry name" value="G5_dom"/>
</dbReference>